<dbReference type="PANTHER" id="PTHR11306">
    <property type="entry name" value="NIEMANN PICK TYPE C2 PROTEIN NPC2-RELATED"/>
    <property type="match status" value="1"/>
</dbReference>
<dbReference type="Pfam" id="PF02221">
    <property type="entry name" value="E1_DerP2_DerF2"/>
    <property type="match status" value="1"/>
</dbReference>
<dbReference type="EMBL" id="MCFF01000004">
    <property type="protein sequence ID" value="ORZ27323.1"/>
    <property type="molecule type" value="Genomic_DNA"/>
</dbReference>
<dbReference type="InterPro" id="IPR039670">
    <property type="entry name" value="NPC2-like"/>
</dbReference>
<evidence type="ECO:0000313" key="11">
    <source>
        <dbReference type="Proteomes" id="UP000193648"/>
    </source>
</evidence>
<dbReference type="GO" id="GO:0032934">
    <property type="term" value="F:sterol binding"/>
    <property type="evidence" value="ECO:0007669"/>
    <property type="project" value="InterPro"/>
</dbReference>
<comment type="caution">
    <text evidence="10">The sequence shown here is derived from an EMBL/GenBank/DDBJ whole genome shotgun (WGS) entry which is preliminary data.</text>
</comment>
<comment type="subunit">
    <text evidence="3">Monomer.</text>
</comment>
<organism evidence="10 11">
    <name type="scientific">Lobosporangium transversale</name>
    <dbReference type="NCBI Taxonomy" id="64571"/>
    <lineage>
        <taxon>Eukaryota</taxon>
        <taxon>Fungi</taxon>
        <taxon>Fungi incertae sedis</taxon>
        <taxon>Mucoromycota</taxon>
        <taxon>Mortierellomycotina</taxon>
        <taxon>Mortierellomycetes</taxon>
        <taxon>Mortierellales</taxon>
        <taxon>Mortierellaceae</taxon>
        <taxon>Lobosporangium</taxon>
    </lineage>
</organism>
<accession>A0A1Y2H0S3</accession>
<evidence type="ECO:0000256" key="7">
    <source>
        <dbReference type="ARBA" id="ARBA00023055"/>
    </source>
</evidence>
<gene>
    <name evidence="10" type="ORF">BCR41DRAFT_392650</name>
</gene>
<keyword evidence="11" id="KW-1185">Reference proteome</keyword>
<evidence type="ECO:0000256" key="5">
    <source>
        <dbReference type="ARBA" id="ARBA00022448"/>
    </source>
</evidence>
<reference evidence="10 11" key="1">
    <citation type="submission" date="2016-07" db="EMBL/GenBank/DDBJ databases">
        <title>Pervasive Adenine N6-methylation of Active Genes in Fungi.</title>
        <authorList>
            <consortium name="DOE Joint Genome Institute"/>
            <person name="Mondo S.J."/>
            <person name="Dannebaum R.O."/>
            <person name="Kuo R.C."/>
            <person name="Labutti K."/>
            <person name="Haridas S."/>
            <person name="Kuo A."/>
            <person name="Salamov A."/>
            <person name="Ahrendt S.R."/>
            <person name="Lipzen A."/>
            <person name="Sullivan W."/>
            <person name="Andreopoulos W.B."/>
            <person name="Clum A."/>
            <person name="Lindquist E."/>
            <person name="Daum C."/>
            <person name="Ramamoorthy G.K."/>
            <person name="Gryganskyi A."/>
            <person name="Culley D."/>
            <person name="Magnuson J.K."/>
            <person name="James T.Y."/>
            <person name="O'Malley M.A."/>
            <person name="Stajich J.E."/>
            <person name="Spatafora J.W."/>
            <person name="Visel A."/>
            <person name="Grigoriev I.V."/>
        </authorList>
    </citation>
    <scope>NUCLEOTIDE SEQUENCE [LARGE SCALE GENOMIC DNA]</scope>
    <source>
        <strain evidence="10 11">NRRL 3116</strain>
    </source>
</reference>
<keyword evidence="5" id="KW-0813">Transport</keyword>
<evidence type="ECO:0000256" key="3">
    <source>
        <dbReference type="ARBA" id="ARBA00011245"/>
    </source>
</evidence>
<evidence type="ECO:0000256" key="1">
    <source>
        <dbReference type="ARBA" id="ARBA00002053"/>
    </source>
</evidence>
<evidence type="ECO:0000256" key="4">
    <source>
        <dbReference type="ARBA" id="ARBA00016056"/>
    </source>
</evidence>
<evidence type="ECO:0000256" key="6">
    <source>
        <dbReference type="ARBA" id="ARBA00022729"/>
    </source>
</evidence>
<keyword evidence="6 8" id="KW-0732">Signal</keyword>
<dbReference type="GeneID" id="33570320"/>
<comment type="similarity">
    <text evidence="2">Belongs to the NPC2 family.</text>
</comment>
<evidence type="ECO:0000256" key="8">
    <source>
        <dbReference type="SAM" id="SignalP"/>
    </source>
</evidence>
<dbReference type="Proteomes" id="UP000193648">
    <property type="component" value="Unassembled WGS sequence"/>
</dbReference>
<sequence>MKVLSVIVGLALAAVSQAADMPALNFTSCAPSTTGLTLTALPVLEPYPLCIGKEYCLTLTGQLNTDITQGSRLSVIGRWVGRIVYTDNQDLCTLLAAQGTPCPVASTTSSIKLCTPMKSNFWANVQTHFQFSATNGDGDLLFCQTSPIYAQNCA</sequence>
<feature type="domain" description="MD-2-related lipid-recognition" evidence="9">
    <location>
        <begin position="24"/>
        <end position="148"/>
    </location>
</feature>
<dbReference type="GO" id="GO:0015918">
    <property type="term" value="P:sterol transport"/>
    <property type="evidence" value="ECO:0007669"/>
    <property type="project" value="InterPro"/>
</dbReference>
<feature type="chain" id="PRO_5012327558" description="Phosphatidylglycerol/phosphatidylinositol transfer protein" evidence="8">
    <location>
        <begin position="19"/>
        <end position="154"/>
    </location>
</feature>
<dbReference type="OrthoDB" id="2369314at2759"/>
<dbReference type="AlphaFoldDB" id="A0A1Y2H0S3"/>
<dbReference type="RefSeq" id="XP_021885050.1">
    <property type="nucleotide sequence ID" value="XM_022028477.1"/>
</dbReference>
<dbReference type="SUPFAM" id="SSF81296">
    <property type="entry name" value="E set domains"/>
    <property type="match status" value="1"/>
</dbReference>
<evidence type="ECO:0000259" key="9">
    <source>
        <dbReference type="Pfam" id="PF02221"/>
    </source>
</evidence>
<protein>
    <recommendedName>
        <fullName evidence="4">Phosphatidylglycerol/phosphatidylinositol transfer protein</fullName>
    </recommendedName>
</protein>
<dbReference type="InterPro" id="IPR014756">
    <property type="entry name" value="Ig_E-set"/>
</dbReference>
<keyword evidence="7" id="KW-0445">Lipid transport</keyword>
<name>A0A1Y2H0S3_9FUNG</name>
<feature type="signal peptide" evidence="8">
    <location>
        <begin position="1"/>
        <end position="18"/>
    </location>
</feature>
<evidence type="ECO:0000313" key="10">
    <source>
        <dbReference type="EMBL" id="ORZ27323.1"/>
    </source>
</evidence>
<dbReference type="InParanoid" id="A0A1Y2H0S3"/>
<proteinExistence type="inferred from homology"/>
<comment type="function">
    <text evidence="1">Catalyzes the intermembrane transfer of phosphatidylglycerol and phosphatidylinositol.</text>
</comment>
<dbReference type="PANTHER" id="PTHR11306:SF0">
    <property type="entry name" value="PHOSPHATIDYLGLYCEROL_PHOSPHATIDYLINOSITOL TRANSFER PROTEIN"/>
    <property type="match status" value="1"/>
</dbReference>
<dbReference type="InterPro" id="IPR003172">
    <property type="entry name" value="ML_dom"/>
</dbReference>
<evidence type="ECO:0000256" key="2">
    <source>
        <dbReference type="ARBA" id="ARBA00006370"/>
    </source>
</evidence>